<sequence>MVTPHHCLIIHSFLHDQPHIYSFQFLPLRQTVAATSPITLSLGNTPTPPYFSHTTTSNPQQFLKGFQGASRLELG</sequence>
<dbReference type="Gramene" id="PRQ48926">
    <property type="protein sequence ID" value="PRQ48926"/>
    <property type="gene ID" value="RchiOBHm_Chr2g0116201"/>
</dbReference>
<gene>
    <name evidence="1" type="ORF">RchiOBHm_Chr2g0116201</name>
</gene>
<organism evidence="1 2">
    <name type="scientific">Rosa chinensis</name>
    <name type="common">China rose</name>
    <dbReference type="NCBI Taxonomy" id="74649"/>
    <lineage>
        <taxon>Eukaryota</taxon>
        <taxon>Viridiplantae</taxon>
        <taxon>Streptophyta</taxon>
        <taxon>Embryophyta</taxon>
        <taxon>Tracheophyta</taxon>
        <taxon>Spermatophyta</taxon>
        <taxon>Magnoliopsida</taxon>
        <taxon>eudicotyledons</taxon>
        <taxon>Gunneridae</taxon>
        <taxon>Pentapetalae</taxon>
        <taxon>rosids</taxon>
        <taxon>fabids</taxon>
        <taxon>Rosales</taxon>
        <taxon>Rosaceae</taxon>
        <taxon>Rosoideae</taxon>
        <taxon>Rosoideae incertae sedis</taxon>
        <taxon>Rosa</taxon>
    </lineage>
</organism>
<accession>A0A2P6RR64</accession>
<protein>
    <submittedName>
        <fullName evidence="1">Uncharacterized protein</fullName>
    </submittedName>
</protein>
<dbReference type="AlphaFoldDB" id="A0A2P6RR64"/>
<proteinExistence type="predicted"/>
<keyword evidence="2" id="KW-1185">Reference proteome</keyword>
<dbReference type="Proteomes" id="UP000238479">
    <property type="component" value="Chromosome 2"/>
</dbReference>
<comment type="caution">
    <text evidence="1">The sequence shown here is derived from an EMBL/GenBank/DDBJ whole genome shotgun (WGS) entry which is preliminary data.</text>
</comment>
<dbReference type="EMBL" id="PDCK01000040">
    <property type="protein sequence ID" value="PRQ48926.1"/>
    <property type="molecule type" value="Genomic_DNA"/>
</dbReference>
<name>A0A2P6RR64_ROSCH</name>
<evidence type="ECO:0000313" key="1">
    <source>
        <dbReference type="EMBL" id="PRQ48926.1"/>
    </source>
</evidence>
<reference evidence="1 2" key="1">
    <citation type="journal article" date="2018" name="Nat. Genet.">
        <title>The Rosa genome provides new insights in the design of modern roses.</title>
        <authorList>
            <person name="Bendahmane M."/>
        </authorList>
    </citation>
    <scope>NUCLEOTIDE SEQUENCE [LARGE SCALE GENOMIC DNA]</scope>
    <source>
        <strain evidence="2">cv. Old Blush</strain>
    </source>
</reference>
<evidence type="ECO:0000313" key="2">
    <source>
        <dbReference type="Proteomes" id="UP000238479"/>
    </source>
</evidence>